<dbReference type="EMBL" id="NMUH01002681">
    <property type="protein sequence ID" value="MQM01454.1"/>
    <property type="molecule type" value="Genomic_DNA"/>
</dbReference>
<accession>A0A843WB99</accession>
<comment type="caution">
    <text evidence="1">The sequence shown here is derived from an EMBL/GenBank/DDBJ whole genome shotgun (WGS) entry which is preliminary data.</text>
</comment>
<reference evidence="1" key="1">
    <citation type="submission" date="2017-07" db="EMBL/GenBank/DDBJ databases">
        <title>Taro Niue Genome Assembly and Annotation.</title>
        <authorList>
            <person name="Atibalentja N."/>
            <person name="Keating K."/>
            <person name="Fields C.J."/>
        </authorList>
    </citation>
    <scope>NUCLEOTIDE SEQUENCE</scope>
    <source>
        <strain evidence="1">Niue_2</strain>
        <tissue evidence="1">Leaf</tissue>
    </source>
</reference>
<gene>
    <name evidence="1" type="ORF">Taro_034210</name>
</gene>
<organism evidence="1 2">
    <name type="scientific">Colocasia esculenta</name>
    <name type="common">Wild taro</name>
    <name type="synonym">Arum esculentum</name>
    <dbReference type="NCBI Taxonomy" id="4460"/>
    <lineage>
        <taxon>Eukaryota</taxon>
        <taxon>Viridiplantae</taxon>
        <taxon>Streptophyta</taxon>
        <taxon>Embryophyta</taxon>
        <taxon>Tracheophyta</taxon>
        <taxon>Spermatophyta</taxon>
        <taxon>Magnoliopsida</taxon>
        <taxon>Liliopsida</taxon>
        <taxon>Araceae</taxon>
        <taxon>Aroideae</taxon>
        <taxon>Colocasieae</taxon>
        <taxon>Colocasia</taxon>
    </lineage>
</organism>
<dbReference type="AlphaFoldDB" id="A0A843WB99"/>
<dbReference type="Proteomes" id="UP000652761">
    <property type="component" value="Unassembled WGS sequence"/>
</dbReference>
<protein>
    <submittedName>
        <fullName evidence="1">Uncharacterized protein</fullName>
    </submittedName>
</protein>
<evidence type="ECO:0000313" key="1">
    <source>
        <dbReference type="EMBL" id="MQM01454.1"/>
    </source>
</evidence>
<keyword evidence="2" id="KW-1185">Reference proteome</keyword>
<name>A0A843WB99_COLES</name>
<sequence>MCRDLGGDMAAVAFCLFFPFRFLCLFRSTDLIATRVLLQAAGFALVVDFGSSRGKRWDSDVVVCGALLAETGETSQQFPPQRSEETGPQ</sequence>
<evidence type="ECO:0000313" key="2">
    <source>
        <dbReference type="Proteomes" id="UP000652761"/>
    </source>
</evidence>
<proteinExistence type="predicted"/>